<evidence type="ECO:0000256" key="2">
    <source>
        <dbReference type="ARBA" id="ARBA00012150"/>
    </source>
</evidence>
<evidence type="ECO:0000256" key="4">
    <source>
        <dbReference type="PROSITE-ProRule" id="PRU00520"/>
    </source>
</evidence>
<comment type="similarity">
    <text evidence="1 5">Belongs to the acylphosphatase family.</text>
</comment>
<dbReference type="Gene3D" id="3.30.70.100">
    <property type="match status" value="1"/>
</dbReference>
<proteinExistence type="inferred from homology"/>
<evidence type="ECO:0000313" key="8">
    <source>
        <dbReference type="Proteomes" id="UP000176645"/>
    </source>
</evidence>
<dbReference type="EC" id="3.6.1.7" evidence="2 4"/>
<feature type="active site" evidence="4">
    <location>
        <position position="42"/>
    </location>
</feature>
<feature type="active site" evidence="4">
    <location>
        <position position="24"/>
    </location>
</feature>
<dbReference type="InterPro" id="IPR036046">
    <property type="entry name" value="Acylphosphatase-like_dom_sf"/>
</dbReference>
<dbReference type="SUPFAM" id="SSF54975">
    <property type="entry name" value="Acylphosphatase/BLUF domain-like"/>
    <property type="match status" value="1"/>
</dbReference>
<dbReference type="InterPro" id="IPR017968">
    <property type="entry name" value="Acylphosphatase_CS"/>
</dbReference>
<feature type="domain" description="Acylphosphatase-like" evidence="6">
    <location>
        <begin position="9"/>
        <end position="96"/>
    </location>
</feature>
<comment type="catalytic activity">
    <reaction evidence="3 4">
        <text>an acyl phosphate + H2O = a carboxylate + phosphate + H(+)</text>
        <dbReference type="Rhea" id="RHEA:14965"/>
        <dbReference type="ChEBI" id="CHEBI:15377"/>
        <dbReference type="ChEBI" id="CHEBI:15378"/>
        <dbReference type="ChEBI" id="CHEBI:29067"/>
        <dbReference type="ChEBI" id="CHEBI:43474"/>
        <dbReference type="ChEBI" id="CHEBI:59918"/>
        <dbReference type="EC" id="3.6.1.7"/>
    </reaction>
</comment>
<evidence type="ECO:0000313" key="7">
    <source>
        <dbReference type="EMBL" id="OGY28066.1"/>
    </source>
</evidence>
<evidence type="ECO:0000259" key="6">
    <source>
        <dbReference type="PROSITE" id="PS51160"/>
    </source>
</evidence>
<dbReference type="Proteomes" id="UP000176645">
    <property type="component" value="Unassembled WGS sequence"/>
</dbReference>
<dbReference type="AlphaFoldDB" id="A0A1G1WK38"/>
<organism evidence="7 8">
    <name type="scientific">Candidatus Woykebacteria bacterium RBG_19FT_COMBO_43_10</name>
    <dbReference type="NCBI Taxonomy" id="1802598"/>
    <lineage>
        <taxon>Bacteria</taxon>
        <taxon>Candidatus Woykeibacteriota</taxon>
    </lineage>
</organism>
<dbReference type="InterPro" id="IPR001792">
    <property type="entry name" value="Acylphosphatase-like_dom"/>
</dbReference>
<gene>
    <name evidence="7" type="ORF">A2Z42_02500</name>
</gene>
<comment type="caution">
    <text evidence="7">The sequence shown here is derived from an EMBL/GenBank/DDBJ whole genome shotgun (WGS) entry which is preliminary data.</text>
</comment>
<dbReference type="PROSITE" id="PS00151">
    <property type="entry name" value="ACYLPHOSPHATASE_2"/>
    <property type="match status" value="1"/>
</dbReference>
<dbReference type="PRINTS" id="PR00112">
    <property type="entry name" value="ACYLPHPHTASE"/>
</dbReference>
<reference evidence="7 8" key="1">
    <citation type="journal article" date="2016" name="Nat. Commun.">
        <title>Thousands of microbial genomes shed light on interconnected biogeochemical processes in an aquifer system.</title>
        <authorList>
            <person name="Anantharaman K."/>
            <person name="Brown C.T."/>
            <person name="Hug L.A."/>
            <person name="Sharon I."/>
            <person name="Castelle C.J."/>
            <person name="Probst A.J."/>
            <person name="Thomas B.C."/>
            <person name="Singh A."/>
            <person name="Wilkins M.J."/>
            <person name="Karaoz U."/>
            <person name="Brodie E.L."/>
            <person name="Williams K.H."/>
            <person name="Hubbard S.S."/>
            <person name="Banfield J.F."/>
        </authorList>
    </citation>
    <scope>NUCLEOTIDE SEQUENCE [LARGE SCALE GENOMIC DNA]</scope>
</reference>
<protein>
    <recommendedName>
        <fullName evidence="2 4">acylphosphatase</fullName>
        <ecNumber evidence="2 4">3.6.1.7</ecNumber>
    </recommendedName>
</protein>
<dbReference type="PROSITE" id="PS51160">
    <property type="entry name" value="ACYLPHOSPHATASE_3"/>
    <property type="match status" value="1"/>
</dbReference>
<keyword evidence="4" id="KW-0378">Hydrolase</keyword>
<dbReference type="GO" id="GO:0003998">
    <property type="term" value="F:acylphosphatase activity"/>
    <property type="evidence" value="ECO:0007669"/>
    <property type="project" value="UniProtKB-EC"/>
</dbReference>
<name>A0A1G1WK38_9BACT</name>
<dbReference type="PANTHER" id="PTHR47268">
    <property type="entry name" value="ACYLPHOSPHATASE"/>
    <property type="match status" value="1"/>
</dbReference>
<evidence type="ECO:0000256" key="5">
    <source>
        <dbReference type="RuleBase" id="RU004168"/>
    </source>
</evidence>
<sequence length="96" mass="10794">MSSATNIHRVRMIVFGDVQVVGFRFSCIEVARGLGLTGWVRNNPDGTVQIVAEGEKEPLENLVTWAKQGPPLARVDEIKTEWQEVTGEFSKFEVKY</sequence>
<evidence type="ECO:0000256" key="3">
    <source>
        <dbReference type="ARBA" id="ARBA00047645"/>
    </source>
</evidence>
<accession>A0A1G1WK38</accession>
<evidence type="ECO:0000256" key="1">
    <source>
        <dbReference type="ARBA" id="ARBA00005614"/>
    </source>
</evidence>
<dbReference type="PANTHER" id="PTHR47268:SF4">
    <property type="entry name" value="ACYLPHOSPHATASE"/>
    <property type="match status" value="1"/>
</dbReference>
<dbReference type="Pfam" id="PF00708">
    <property type="entry name" value="Acylphosphatase"/>
    <property type="match status" value="1"/>
</dbReference>
<dbReference type="EMBL" id="MHCU01000014">
    <property type="protein sequence ID" value="OGY28066.1"/>
    <property type="molecule type" value="Genomic_DNA"/>
</dbReference>
<dbReference type="InterPro" id="IPR020456">
    <property type="entry name" value="Acylphosphatase"/>
</dbReference>